<accession>A0A5C5XMJ9</accession>
<dbReference type="AlphaFoldDB" id="A0A5C5XMJ9"/>
<dbReference type="InterPro" id="IPR036513">
    <property type="entry name" value="STAS_dom_sf"/>
</dbReference>
<reference evidence="2 3" key="1">
    <citation type="submission" date="2019-02" db="EMBL/GenBank/DDBJ databases">
        <title>Deep-cultivation of Planctomycetes and their phenomic and genomic characterization uncovers novel biology.</title>
        <authorList>
            <person name="Wiegand S."/>
            <person name="Jogler M."/>
            <person name="Boedeker C."/>
            <person name="Pinto D."/>
            <person name="Vollmers J."/>
            <person name="Rivas-Marin E."/>
            <person name="Kohn T."/>
            <person name="Peeters S.H."/>
            <person name="Heuer A."/>
            <person name="Rast P."/>
            <person name="Oberbeckmann S."/>
            <person name="Bunk B."/>
            <person name="Jeske O."/>
            <person name="Meyerdierks A."/>
            <person name="Storesund J.E."/>
            <person name="Kallscheuer N."/>
            <person name="Luecker S."/>
            <person name="Lage O.M."/>
            <person name="Pohl T."/>
            <person name="Merkel B.J."/>
            <person name="Hornburger P."/>
            <person name="Mueller R.-W."/>
            <person name="Bruemmer F."/>
            <person name="Labrenz M."/>
            <person name="Spormann A.M."/>
            <person name="Op Den Camp H."/>
            <person name="Overmann J."/>
            <person name="Amann R."/>
            <person name="Jetten M.S.M."/>
            <person name="Mascher T."/>
            <person name="Medema M.H."/>
            <person name="Devos D.P."/>
            <person name="Kaster A.-K."/>
            <person name="Ovreas L."/>
            <person name="Rohde M."/>
            <person name="Galperin M.Y."/>
            <person name="Jogler C."/>
        </authorList>
    </citation>
    <scope>NUCLEOTIDE SEQUENCE [LARGE SCALE GENOMIC DNA]</scope>
    <source>
        <strain evidence="2 3">Pan54</strain>
    </source>
</reference>
<dbReference type="PANTHER" id="PTHR33495">
    <property type="entry name" value="ANTI-SIGMA FACTOR ANTAGONIST TM_1081-RELATED-RELATED"/>
    <property type="match status" value="1"/>
</dbReference>
<dbReference type="Gene3D" id="3.30.750.24">
    <property type="entry name" value="STAS domain"/>
    <property type="match status" value="1"/>
</dbReference>
<dbReference type="Pfam" id="PF01740">
    <property type="entry name" value="STAS"/>
    <property type="match status" value="1"/>
</dbReference>
<evidence type="ECO:0000259" key="1">
    <source>
        <dbReference type="PROSITE" id="PS50801"/>
    </source>
</evidence>
<dbReference type="SUPFAM" id="SSF52091">
    <property type="entry name" value="SpoIIaa-like"/>
    <property type="match status" value="1"/>
</dbReference>
<dbReference type="PROSITE" id="PS50801">
    <property type="entry name" value="STAS"/>
    <property type="match status" value="1"/>
</dbReference>
<dbReference type="OrthoDB" id="275292at2"/>
<dbReference type="InterPro" id="IPR002645">
    <property type="entry name" value="STAS_dom"/>
</dbReference>
<gene>
    <name evidence="2" type="ORF">Pan54_40780</name>
</gene>
<comment type="caution">
    <text evidence="2">The sequence shown here is derived from an EMBL/GenBank/DDBJ whole genome shotgun (WGS) entry which is preliminary data.</text>
</comment>
<protein>
    <submittedName>
        <fullName evidence="2">Putative anti-sigma factor antagonist</fullName>
    </submittedName>
</protein>
<feature type="domain" description="STAS" evidence="1">
    <location>
        <begin position="5"/>
        <end position="118"/>
    </location>
</feature>
<dbReference type="EMBL" id="SJPG01000001">
    <property type="protein sequence ID" value="TWT63325.1"/>
    <property type="molecule type" value="Genomic_DNA"/>
</dbReference>
<dbReference type="RefSeq" id="WP_146505089.1">
    <property type="nucleotide sequence ID" value="NZ_SJPG01000001.1"/>
</dbReference>
<name>A0A5C5XMJ9_9PLAN</name>
<proteinExistence type="predicted"/>
<dbReference type="CDD" id="cd07043">
    <property type="entry name" value="STAS_anti-anti-sigma_factors"/>
    <property type="match status" value="1"/>
</dbReference>
<sequence>MTNQEDFRLEWHGDVVVVTPASNIESMNWDLIEQAADLIMAPLRDQEVPLVIVDLSEVGYFGSVFLALLLRCHKFVKSKGGELVLCGASEMAAELLRITALDTLWAIYDTRDEAMDAIS</sequence>
<evidence type="ECO:0000313" key="3">
    <source>
        <dbReference type="Proteomes" id="UP000316095"/>
    </source>
</evidence>
<evidence type="ECO:0000313" key="2">
    <source>
        <dbReference type="EMBL" id="TWT63325.1"/>
    </source>
</evidence>
<dbReference type="Proteomes" id="UP000316095">
    <property type="component" value="Unassembled WGS sequence"/>
</dbReference>
<keyword evidence="3" id="KW-1185">Reference proteome</keyword>
<organism evidence="2 3">
    <name type="scientific">Rubinisphaera italica</name>
    <dbReference type="NCBI Taxonomy" id="2527969"/>
    <lineage>
        <taxon>Bacteria</taxon>
        <taxon>Pseudomonadati</taxon>
        <taxon>Planctomycetota</taxon>
        <taxon>Planctomycetia</taxon>
        <taxon>Planctomycetales</taxon>
        <taxon>Planctomycetaceae</taxon>
        <taxon>Rubinisphaera</taxon>
    </lineage>
</organism>
<dbReference type="GO" id="GO:0043856">
    <property type="term" value="F:anti-sigma factor antagonist activity"/>
    <property type="evidence" value="ECO:0007669"/>
    <property type="project" value="TreeGrafter"/>
</dbReference>